<dbReference type="Proteomes" id="UP000287651">
    <property type="component" value="Unassembled WGS sequence"/>
</dbReference>
<evidence type="ECO:0000313" key="1">
    <source>
        <dbReference type="EMBL" id="RRT64237.1"/>
    </source>
</evidence>
<dbReference type="EMBL" id="AMZH03006270">
    <property type="protein sequence ID" value="RRT64237.1"/>
    <property type="molecule type" value="Genomic_DNA"/>
</dbReference>
<evidence type="ECO:0000313" key="2">
    <source>
        <dbReference type="Proteomes" id="UP000287651"/>
    </source>
</evidence>
<accession>A0A426ZJS7</accession>
<protein>
    <submittedName>
        <fullName evidence="1">Uncharacterized protein</fullName>
    </submittedName>
</protein>
<sequence>MNRSQRCDLACIDYPQRADSPATKGGGGCPSQPVLVTPGIRHLFLGNVAVDPQPWTNQICLFASLQLVRSSAGSLGLSLPPKCRIQLDLDAHSSLRGATLGWRGAARNRNAFPSDIIVATVGLRLTAARRWIPLHYPSKLSVHSKSGPADHCRIDKLTSRAEWGQPPSWQYMPNKNPLDCR</sequence>
<gene>
    <name evidence="1" type="ORF">B296_00021214</name>
</gene>
<dbReference type="AlphaFoldDB" id="A0A426ZJS7"/>
<proteinExistence type="predicted"/>
<reference evidence="1 2" key="1">
    <citation type="journal article" date="2014" name="Agronomy (Basel)">
        <title>A Draft Genome Sequence for Ensete ventricosum, the Drought-Tolerant Tree Against Hunger.</title>
        <authorList>
            <person name="Harrison J."/>
            <person name="Moore K.A."/>
            <person name="Paszkiewicz K."/>
            <person name="Jones T."/>
            <person name="Grant M."/>
            <person name="Ambacheew D."/>
            <person name="Muzemil S."/>
            <person name="Studholme D.J."/>
        </authorList>
    </citation>
    <scope>NUCLEOTIDE SEQUENCE [LARGE SCALE GENOMIC DNA]</scope>
</reference>
<comment type="caution">
    <text evidence="1">The sequence shown here is derived from an EMBL/GenBank/DDBJ whole genome shotgun (WGS) entry which is preliminary data.</text>
</comment>
<organism evidence="1 2">
    <name type="scientific">Ensete ventricosum</name>
    <name type="common">Abyssinian banana</name>
    <name type="synonym">Musa ensete</name>
    <dbReference type="NCBI Taxonomy" id="4639"/>
    <lineage>
        <taxon>Eukaryota</taxon>
        <taxon>Viridiplantae</taxon>
        <taxon>Streptophyta</taxon>
        <taxon>Embryophyta</taxon>
        <taxon>Tracheophyta</taxon>
        <taxon>Spermatophyta</taxon>
        <taxon>Magnoliopsida</taxon>
        <taxon>Liliopsida</taxon>
        <taxon>Zingiberales</taxon>
        <taxon>Musaceae</taxon>
        <taxon>Ensete</taxon>
    </lineage>
</organism>
<name>A0A426ZJS7_ENSVE</name>